<evidence type="ECO:0000256" key="1">
    <source>
        <dbReference type="SAM" id="Phobius"/>
    </source>
</evidence>
<name>A0A1Y2L1I2_9PROT</name>
<feature type="transmembrane region" description="Helical" evidence="1">
    <location>
        <begin position="66"/>
        <end position="84"/>
    </location>
</feature>
<dbReference type="Proteomes" id="UP000193391">
    <property type="component" value="Unassembled WGS sequence"/>
</dbReference>
<dbReference type="AlphaFoldDB" id="A0A1Y2L1I2"/>
<keyword evidence="1" id="KW-1133">Transmembrane helix</keyword>
<dbReference type="STRING" id="1293891.TMES_09665"/>
<feature type="transmembrane region" description="Helical" evidence="1">
    <location>
        <begin position="96"/>
        <end position="114"/>
    </location>
</feature>
<keyword evidence="1" id="KW-0472">Membrane</keyword>
<evidence type="ECO:0000313" key="3">
    <source>
        <dbReference type="Proteomes" id="UP000193391"/>
    </source>
</evidence>
<dbReference type="EMBL" id="JFKA01000003">
    <property type="protein sequence ID" value="OSQ38965.1"/>
    <property type="molecule type" value="Genomic_DNA"/>
</dbReference>
<dbReference type="GO" id="GO:0008270">
    <property type="term" value="F:zinc ion binding"/>
    <property type="evidence" value="ECO:0007669"/>
    <property type="project" value="UniProtKB-KW"/>
</dbReference>
<proteinExistence type="predicted"/>
<dbReference type="InterPro" id="IPR009325">
    <property type="entry name" value="DUF983"/>
</dbReference>
<dbReference type="RefSeq" id="WP_085581879.1">
    <property type="nucleotide sequence ID" value="NZ_JFKA01000003.1"/>
</dbReference>
<accession>A0A1Y2L1I2</accession>
<dbReference type="Pfam" id="PF06170">
    <property type="entry name" value="DUF983"/>
    <property type="match status" value="1"/>
</dbReference>
<comment type="caution">
    <text evidence="2">The sequence shown here is derived from an EMBL/GenBank/DDBJ whole genome shotgun (WGS) entry which is preliminary data.</text>
</comment>
<reference evidence="2 3" key="1">
    <citation type="submission" date="2014-03" db="EMBL/GenBank/DDBJ databases">
        <title>The draft genome sequence of Thalassospira mesophila JCM 18969.</title>
        <authorList>
            <person name="Lai Q."/>
            <person name="Shao Z."/>
        </authorList>
    </citation>
    <scope>NUCLEOTIDE SEQUENCE [LARGE SCALE GENOMIC DNA]</scope>
    <source>
        <strain evidence="2 3">JCM 18969</strain>
    </source>
</reference>
<keyword evidence="1" id="KW-0812">Transmembrane</keyword>
<sequence length="129" mass="13908">MTTQNDQNVDQNPGSSRFFTGLGRGFRRKCPNCGLGLAFSGYLTVRKTCECCAHELGEYRCDDAPPYFTILVVGHMVVGGALTLEQSGNPSMALQLGIWIPVTLILSLSLLPFIKGGVLGVQWAMGIRG</sequence>
<keyword evidence="2" id="KW-0862">Zinc</keyword>
<keyword evidence="2" id="KW-0479">Metal-binding</keyword>
<keyword evidence="3" id="KW-1185">Reference proteome</keyword>
<protein>
    <submittedName>
        <fullName evidence="2">Zinc-finger protein</fullName>
    </submittedName>
</protein>
<keyword evidence="2" id="KW-0863">Zinc-finger</keyword>
<evidence type="ECO:0000313" key="2">
    <source>
        <dbReference type="EMBL" id="OSQ38965.1"/>
    </source>
</evidence>
<organism evidence="2 3">
    <name type="scientific">Thalassospira mesophila</name>
    <dbReference type="NCBI Taxonomy" id="1293891"/>
    <lineage>
        <taxon>Bacteria</taxon>
        <taxon>Pseudomonadati</taxon>
        <taxon>Pseudomonadota</taxon>
        <taxon>Alphaproteobacteria</taxon>
        <taxon>Rhodospirillales</taxon>
        <taxon>Thalassospiraceae</taxon>
        <taxon>Thalassospira</taxon>
    </lineage>
</organism>
<gene>
    <name evidence="2" type="ORF">TMES_09665</name>
</gene>
<dbReference type="OrthoDB" id="9799456at2"/>